<name>A0A0G3H1K5_9CORY</name>
<accession>A0A0G3H1K5</accession>
<reference evidence="2 3" key="1">
    <citation type="journal article" date="2015" name="Genome Announc.">
        <title>Complete Genome Sequence of the Type Strain Corynebacterium mustelae DSM 45274, Isolated from Various Tissues of a Male Ferret with Lethal Sepsis.</title>
        <authorList>
            <person name="Ruckert C."/>
            <person name="Eimer J."/>
            <person name="Winkler A."/>
            <person name="Tauch A."/>
        </authorList>
    </citation>
    <scope>NUCLEOTIDE SEQUENCE [LARGE SCALE GENOMIC DNA]</scope>
    <source>
        <strain evidence="2 3">DSM 45274</strain>
    </source>
</reference>
<dbReference type="OrthoDB" id="1310645at2"/>
<evidence type="ECO:0000259" key="1">
    <source>
        <dbReference type="Pfam" id="PF09511"/>
    </source>
</evidence>
<organism evidence="2 3">
    <name type="scientific">Corynebacterium mustelae</name>
    <dbReference type="NCBI Taxonomy" id="571915"/>
    <lineage>
        <taxon>Bacteria</taxon>
        <taxon>Bacillati</taxon>
        <taxon>Actinomycetota</taxon>
        <taxon>Actinomycetes</taxon>
        <taxon>Mycobacteriales</taxon>
        <taxon>Corynebacteriaceae</taxon>
        <taxon>Corynebacterium</taxon>
    </lineage>
</organism>
<reference evidence="3" key="2">
    <citation type="submission" date="2015-05" db="EMBL/GenBank/DDBJ databases">
        <title>Complete genome sequence of Corynebacterium mustelae DSM 45274, isolated from various tissues of a male ferret with lethal sepsis.</title>
        <authorList>
            <person name="Ruckert C."/>
            <person name="Albersmeier A."/>
            <person name="Winkler A."/>
            <person name="Tauch A."/>
        </authorList>
    </citation>
    <scope>NUCLEOTIDE SEQUENCE [LARGE SCALE GENOMIC DNA]</scope>
    <source>
        <strain evidence="3">DSM 45274</strain>
    </source>
</reference>
<sequence>MKLFDLFPENEYQRCLDEGLLTLRSYPHLGLSIVGYSPLCQMLHKWGEVTTAARGIIFDTATTEILARPVKKMLNYQVEKNITLAWSEPVVTMDKVDGSLAIGYPRDGQLRLATRSVLESELVDLTHDLLQKVPGGQSWIPAGITPFFEVIHPETRVIVDYGQQESLVLLGGIVIETGEHVFVDDPRLSGWHGERVEIFPEATFAEAVAKPPRPGQEGLVVVSRTTGNLVKIKQANYLQLHKKLTALTSTDVHSAWVNDTITDLIHDVPDEMYQDISALIADLNEAVQPLLAAADRRVAETLTQLQLRHITEVTGPLRKAFVVEYLQRGGKETELAYVFNGNPKLFRRQVKPDSYSLAMPRKNFRAT</sequence>
<dbReference type="EMBL" id="CP011542">
    <property type="protein sequence ID" value="AKK05688.1"/>
    <property type="molecule type" value="Genomic_DNA"/>
</dbReference>
<feature type="domain" description="T4 RNA ligase 1-like N-terminal" evidence="1">
    <location>
        <begin position="53"/>
        <end position="173"/>
    </location>
</feature>
<protein>
    <submittedName>
        <fullName evidence="2">RNA ligase</fullName>
        <ecNumber evidence="2">6.5.1.3</ecNumber>
    </submittedName>
</protein>
<keyword evidence="2" id="KW-0436">Ligase</keyword>
<dbReference type="Proteomes" id="UP000035199">
    <property type="component" value="Chromosome"/>
</dbReference>
<gene>
    <name evidence="2" type="ORF">CMUST_06770</name>
</gene>
<dbReference type="KEGG" id="cmv:CMUST_06770"/>
<dbReference type="GO" id="GO:0003972">
    <property type="term" value="F:RNA ligase (ATP) activity"/>
    <property type="evidence" value="ECO:0007669"/>
    <property type="project" value="UniProtKB-EC"/>
</dbReference>
<keyword evidence="3" id="KW-1185">Reference proteome</keyword>
<evidence type="ECO:0000313" key="3">
    <source>
        <dbReference type="Proteomes" id="UP000035199"/>
    </source>
</evidence>
<dbReference type="Pfam" id="PF09511">
    <property type="entry name" value="RNA_lig_T4_1"/>
    <property type="match status" value="1"/>
</dbReference>
<dbReference type="AlphaFoldDB" id="A0A0G3H1K5"/>
<dbReference type="InterPro" id="IPR019039">
    <property type="entry name" value="T4-Rnl1-like_N"/>
</dbReference>
<dbReference type="RefSeq" id="WP_052844568.1">
    <property type="nucleotide sequence ID" value="NZ_CP011542.1"/>
</dbReference>
<dbReference type="EC" id="6.5.1.3" evidence="2"/>
<dbReference type="PATRIC" id="fig|571915.4.peg.1441"/>
<dbReference type="STRING" id="571915.CMUST_06770"/>
<proteinExistence type="predicted"/>
<evidence type="ECO:0000313" key="2">
    <source>
        <dbReference type="EMBL" id="AKK05688.1"/>
    </source>
</evidence>